<evidence type="ECO:0000256" key="1">
    <source>
        <dbReference type="SAM" id="MobiDB-lite"/>
    </source>
</evidence>
<name>A0A8H6L9Y1_9LECA</name>
<reference evidence="2 3" key="1">
    <citation type="journal article" date="2020" name="Genomics">
        <title>Complete, high-quality genomes from long-read metagenomic sequencing of two wolf lichen thalli reveals enigmatic genome architecture.</title>
        <authorList>
            <person name="McKenzie S.K."/>
            <person name="Walston R.F."/>
            <person name="Allen J.L."/>
        </authorList>
    </citation>
    <scope>NUCLEOTIDE SEQUENCE [LARGE SCALE GENOMIC DNA]</scope>
    <source>
        <strain evidence="2">WasteWater2</strain>
    </source>
</reference>
<dbReference type="Proteomes" id="UP000578531">
    <property type="component" value="Unassembled WGS sequence"/>
</dbReference>
<dbReference type="RefSeq" id="XP_037170199.1">
    <property type="nucleotide sequence ID" value="XM_037302692.1"/>
</dbReference>
<comment type="caution">
    <text evidence="2">The sequence shown here is derived from an EMBL/GenBank/DDBJ whole genome shotgun (WGS) entry which is preliminary data.</text>
</comment>
<gene>
    <name evidence="2" type="ORF">HO173_000744</name>
</gene>
<dbReference type="AlphaFoldDB" id="A0A8H6L9Y1"/>
<accession>A0A8H6L9Y1</accession>
<dbReference type="OrthoDB" id="5288812at2759"/>
<proteinExistence type="predicted"/>
<protein>
    <submittedName>
        <fullName evidence="2">Uncharacterized protein</fullName>
    </submittedName>
</protein>
<organism evidence="2 3">
    <name type="scientific">Letharia columbiana</name>
    <dbReference type="NCBI Taxonomy" id="112416"/>
    <lineage>
        <taxon>Eukaryota</taxon>
        <taxon>Fungi</taxon>
        <taxon>Dikarya</taxon>
        <taxon>Ascomycota</taxon>
        <taxon>Pezizomycotina</taxon>
        <taxon>Lecanoromycetes</taxon>
        <taxon>OSLEUM clade</taxon>
        <taxon>Lecanoromycetidae</taxon>
        <taxon>Lecanorales</taxon>
        <taxon>Lecanorineae</taxon>
        <taxon>Parmeliaceae</taxon>
        <taxon>Letharia</taxon>
    </lineage>
</organism>
<feature type="compositionally biased region" description="Polar residues" evidence="1">
    <location>
        <begin position="1"/>
        <end position="16"/>
    </location>
</feature>
<evidence type="ECO:0000313" key="3">
    <source>
        <dbReference type="Proteomes" id="UP000578531"/>
    </source>
</evidence>
<evidence type="ECO:0000313" key="2">
    <source>
        <dbReference type="EMBL" id="KAF6240951.1"/>
    </source>
</evidence>
<sequence length="73" mass="7974">MNVSHLTTSPGMSTAAQPPEKTPKDTLQQWYKSANDLLIGPVRRKRMPAGRHAVVVSPPAKVEAQVQGEARKQ</sequence>
<keyword evidence="3" id="KW-1185">Reference proteome</keyword>
<feature type="region of interest" description="Disordered" evidence="1">
    <location>
        <begin position="1"/>
        <end position="26"/>
    </location>
</feature>
<dbReference type="EMBL" id="JACCJC010000002">
    <property type="protein sequence ID" value="KAF6240951.1"/>
    <property type="molecule type" value="Genomic_DNA"/>
</dbReference>
<dbReference type="GeneID" id="59282422"/>